<keyword evidence="4" id="KW-0862">Zinc</keyword>
<evidence type="ECO:0000259" key="8">
    <source>
        <dbReference type="PROSITE" id="PS51194"/>
    </source>
</evidence>
<dbReference type="SUPFAM" id="SSF57903">
    <property type="entry name" value="FYVE/PHD zinc finger"/>
    <property type="match status" value="1"/>
</dbReference>
<evidence type="ECO:0000256" key="5">
    <source>
        <dbReference type="PROSITE-ProRule" id="PRU00175"/>
    </source>
</evidence>
<dbReference type="InterPro" id="IPR014001">
    <property type="entry name" value="Helicase_ATP-bd"/>
</dbReference>
<dbReference type="OrthoDB" id="423559at2759"/>
<feature type="region of interest" description="Disordered" evidence="6">
    <location>
        <begin position="815"/>
        <end position="927"/>
    </location>
</feature>
<evidence type="ECO:0000256" key="2">
    <source>
        <dbReference type="ARBA" id="ARBA00022771"/>
    </source>
</evidence>
<dbReference type="GO" id="GO:0005634">
    <property type="term" value="C:nucleus"/>
    <property type="evidence" value="ECO:0007669"/>
    <property type="project" value="TreeGrafter"/>
</dbReference>
<evidence type="ECO:0000313" key="9">
    <source>
        <dbReference type="Proteomes" id="UP000085678"/>
    </source>
</evidence>
<dbReference type="Gene3D" id="3.30.40.10">
    <property type="entry name" value="Zinc/RING finger domain, C3HC4 (zinc finger)"/>
    <property type="match status" value="2"/>
</dbReference>
<dbReference type="InterPro" id="IPR013083">
    <property type="entry name" value="Znf_RING/FYVE/PHD"/>
</dbReference>
<dbReference type="InParanoid" id="A0A1S3KG77"/>
<dbReference type="InterPro" id="IPR048695">
    <property type="entry name" value="SHPRH_helical_2nd"/>
</dbReference>
<dbReference type="Proteomes" id="UP000085678">
    <property type="component" value="Unplaced"/>
</dbReference>
<dbReference type="Pfam" id="PF21324">
    <property type="entry name" value="SHPRH_helical-2nd"/>
    <property type="match status" value="1"/>
</dbReference>
<dbReference type="GO" id="GO:0005524">
    <property type="term" value="F:ATP binding"/>
    <property type="evidence" value="ECO:0007669"/>
    <property type="project" value="InterPro"/>
</dbReference>
<feature type="domain" description="Helicase C-terminal" evidence="8">
    <location>
        <begin position="1774"/>
        <end position="1919"/>
    </location>
</feature>
<dbReference type="Pfam" id="PF00176">
    <property type="entry name" value="SNF2-rel_dom"/>
    <property type="match status" value="2"/>
</dbReference>
<dbReference type="InterPro" id="IPR000330">
    <property type="entry name" value="SNF2_N"/>
</dbReference>
<dbReference type="PROSITE" id="PS51194">
    <property type="entry name" value="HELICASE_CTER"/>
    <property type="match status" value="1"/>
</dbReference>
<dbReference type="PROSITE" id="PS00518">
    <property type="entry name" value="ZF_RING_1"/>
    <property type="match status" value="1"/>
</dbReference>
<dbReference type="SMART" id="SM00487">
    <property type="entry name" value="DEXDc"/>
    <property type="match status" value="1"/>
</dbReference>
<feature type="compositionally biased region" description="Basic and acidic residues" evidence="6">
    <location>
        <begin position="829"/>
        <end position="843"/>
    </location>
</feature>
<keyword evidence="9" id="KW-1185">Reference proteome</keyword>
<keyword evidence="3" id="KW-0378">Hydrolase</keyword>
<dbReference type="InterPro" id="IPR027417">
    <property type="entry name" value="P-loop_NTPase"/>
</dbReference>
<evidence type="ECO:0000256" key="1">
    <source>
        <dbReference type="ARBA" id="ARBA00022723"/>
    </source>
</evidence>
<evidence type="ECO:0000256" key="4">
    <source>
        <dbReference type="ARBA" id="ARBA00022833"/>
    </source>
</evidence>
<dbReference type="GO" id="GO:0000209">
    <property type="term" value="P:protein polyubiquitination"/>
    <property type="evidence" value="ECO:0007669"/>
    <property type="project" value="TreeGrafter"/>
</dbReference>
<dbReference type="STRING" id="7574.A0A1S3KG77"/>
<dbReference type="InterPro" id="IPR019786">
    <property type="entry name" value="Zinc_finger_PHD-type_CS"/>
</dbReference>
<evidence type="ECO:0000313" key="10">
    <source>
        <dbReference type="RefSeq" id="XP_013421638.1"/>
    </source>
</evidence>
<evidence type="ECO:0000256" key="3">
    <source>
        <dbReference type="ARBA" id="ARBA00022801"/>
    </source>
</evidence>
<dbReference type="InterPro" id="IPR017907">
    <property type="entry name" value="Znf_RING_CS"/>
</dbReference>
<feature type="domain" description="RING-type" evidence="7">
    <location>
        <begin position="1686"/>
        <end position="1733"/>
    </location>
</feature>
<gene>
    <name evidence="10" type="primary">LOC106181720</name>
</gene>
<dbReference type="InterPro" id="IPR011011">
    <property type="entry name" value="Znf_FYVE_PHD"/>
</dbReference>
<dbReference type="FunFam" id="3.40.50.10810:FF:000013">
    <property type="entry name" value="E3 ubiquitin-protein ligase SHPRH isoform X2"/>
    <property type="match status" value="1"/>
</dbReference>
<dbReference type="SMART" id="SM00490">
    <property type="entry name" value="HELICc"/>
    <property type="match status" value="1"/>
</dbReference>
<dbReference type="CDD" id="cd18070">
    <property type="entry name" value="DEXQc_SHPRH"/>
    <property type="match status" value="1"/>
</dbReference>
<keyword evidence="1" id="KW-0479">Metal-binding</keyword>
<dbReference type="PROSITE" id="PS50089">
    <property type="entry name" value="ZF_RING_2"/>
    <property type="match status" value="1"/>
</dbReference>
<dbReference type="InterPro" id="IPR001841">
    <property type="entry name" value="Znf_RING"/>
</dbReference>
<dbReference type="PANTHER" id="PTHR45865">
    <property type="entry name" value="E3 UBIQUITIN-PROTEIN LIGASE SHPRH FAMILY MEMBER"/>
    <property type="match status" value="1"/>
</dbReference>
<evidence type="ECO:0000259" key="7">
    <source>
        <dbReference type="PROSITE" id="PS50089"/>
    </source>
</evidence>
<organism evidence="9 10">
    <name type="scientific">Lingula anatina</name>
    <name type="common">Brachiopod</name>
    <name type="synonym">Lingula unguis</name>
    <dbReference type="NCBI Taxonomy" id="7574"/>
    <lineage>
        <taxon>Eukaryota</taxon>
        <taxon>Metazoa</taxon>
        <taxon>Spiralia</taxon>
        <taxon>Lophotrochozoa</taxon>
        <taxon>Brachiopoda</taxon>
        <taxon>Linguliformea</taxon>
        <taxon>Lingulata</taxon>
        <taxon>Lingulida</taxon>
        <taxon>Linguloidea</taxon>
        <taxon>Lingulidae</taxon>
        <taxon>Lingula</taxon>
    </lineage>
</organism>
<dbReference type="InterPro" id="IPR038718">
    <property type="entry name" value="SNF2-like_sf"/>
</dbReference>
<dbReference type="Gene3D" id="3.40.50.300">
    <property type="entry name" value="P-loop containing nucleotide triphosphate hydrolases"/>
    <property type="match status" value="1"/>
</dbReference>
<feature type="compositionally biased region" description="Polar residues" evidence="6">
    <location>
        <begin position="855"/>
        <end position="865"/>
    </location>
</feature>
<reference evidence="10" key="1">
    <citation type="submission" date="2025-08" db="UniProtKB">
        <authorList>
            <consortium name="RefSeq"/>
        </authorList>
    </citation>
    <scope>IDENTIFICATION</scope>
    <source>
        <tissue evidence="10">Gonads</tissue>
    </source>
</reference>
<dbReference type="Gene3D" id="3.40.50.10810">
    <property type="entry name" value="Tandem AAA-ATPase domain"/>
    <property type="match status" value="1"/>
</dbReference>
<dbReference type="InterPro" id="IPR001965">
    <property type="entry name" value="Znf_PHD"/>
</dbReference>
<dbReference type="RefSeq" id="XP_013421638.1">
    <property type="nucleotide sequence ID" value="XM_013566184.1"/>
</dbReference>
<dbReference type="CDD" id="cd15547">
    <property type="entry name" value="PHD_SHPRH"/>
    <property type="match status" value="1"/>
</dbReference>
<dbReference type="InterPro" id="IPR052583">
    <property type="entry name" value="ATP-helicase/E3_Ub-Ligase"/>
</dbReference>
<dbReference type="SUPFAM" id="SSF52540">
    <property type="entry name" value="P-loop containing nucleoside triphosphate hydrolases"/>
    <property type="match status" value="4"/>
</dbReference>
<dbReference type="GO" id="GO:0016787">
    <property type="term" value="F:hydrolase activity"/>
    <property type="evidence" value="ECO:0007669"/>
    <property type="project" value="UniProtKB-KW"/>
</dbReference>
<keyword evidence="2 5" id="KW-0863">Zinc-finger</keyword>
<dbReference type="GO" id="GO:0008270">
    <property type="term" value="F:zinc ion binding"/>
    <property type="evidence" value="ECO:0007669"/>
    <property type="project" value="UniProtKB-KW"/>
</dbReference>
<dbReference type="InterPro" id="IPR048686">
    <property type="entry name" value="SHPRH_helical_1st"/>
</dbReference>
<accession>A0A1S3KG77</accession>
<dbReference type="GeneID" id="106181720"/>
<evidence type="ECO:0000256" key="6">
    <source>
        <dbReference type="SAM" id="MobiDB-lite"/>
    </source>
</evidence>
<sequence>MSSKRKQSKPNKTDAKKLKCLSWNMQDMLAPTVDIQSTDTYTSASEITCKETDDTACNLKKSSHLSQTTVNQKLQKHLDDCDFYLTVRNTFSLKGSAWSCLLGSFKIKLTQESQCQIEDILPKSEEFWLYVSEIPGCSFVYFETEDDQLSQPGPSTSVPNSSPCDKNQIFYTVYTGNLTQELLKGLQLKCFLLVYNSFDPVTGEIEICLHLLESGLSNQAFASEKTVSTSASSRKTTAIEKVIEYFYGIRTQDYFGHTFQKKHDIDGLFRTVKNYHQKEKRQVSFDVQHVGLKPVLREYQKDAVLWMLEKERYRRENDPVETKLHCLFEELQTSDGKLLYYNKWGGCVINWRPMSVVSPPGGILGDEMGLGKTVEVLACVLNHPRTDLPPPIPMEPSTGYVKELLKGLQLKCFLLVYNSFDPVTSEIEICLHLLESGLSNQAFASEKTVSTSASSRKTTAIEKVIEYFYGIRTQDYFGHTFQKKHDIDGLFRTVKNYHQKEKRQVSFDVQHVGLKPVLREYQKDAVLWMLEKERYRRENDPVETKLHCLFEELQTSDGKLLYYNKWGGCVINWRPMSVVSPPGGILGDEMGLGKTVEVLACVLNHPRTDLPPLTPMEPSTGYVKKINEEQHPDACISENTEQSNCSLPSLTASDSLVPEVESSEENQELQPVKFPIVNNNKSEGPPVHLSEDIVTVMQQSAESNDSEGSKQDILKLCESDSQNSANHCKRDEQLSGEAELKTSGLSDEMCASNSVASVHCAITEGEASKMLESEPFTDTSQGNLITPGQSAMQLEEQKKSHTRKCEIIVNKEDVHQAESVSSIEDPLLEDLHEGQGDGTERPAAHKSQFVEEMTDSNFTVDSDTVSGESKMKTKSKKGKRKTSRKSWKKNSAKKKNLTQRKKTESNGKVENDKNPDGPKRTKKSQKYEILVPVDEAPVPSKGFTDKVDQKEFFECVCGTKDEDYDPKPRVQCERCGLWQHAECLAYDLTDPYRGVYKCPHCHVASPPVHSCATLIIAPNAICHQWVEEIKKHVKQEAMKVLVYKGVSKKQYIQPQTLASQDLVITTYETLRSEVNYVDLPHSNSELGRRFRHPKRFMAVPSPIIAVEWWRICLDEAQMVECVTTKTADMALRLSAINRWCVTGTPIQRSINDLYGLLLFLGVDPYWVQHWWYKCLYEPFCFGFPEALNKTVANVLWRNAKHDVIDQINLPPQTEKMHWLTFSPVEEHFYRRQYSDCYSVAMKNLGKWSDSDIKLNSLDRHTMSQLLYPLVKLRQACCHPQAVRGEFVPIQKSAMTMEELLESLTKKSRVECEEAHRQVVAGLNGLAAVCIIKGEYAEAAEKYREVLRSVGEHKAELRTDDLQQIHALHNLHEILIQNYPGIPPTLQDDKLKEMADEMRHKYLMKAEANVKAVQEAALPVQRQIRELTAKFRGGQHWWMDLIQWVVASDMDDVLIERIKDDLLSNPNSDMTSIAYRFRDLRGLQFVVYQQLDSMQNAREELCTTLRQLGCKPSLDVINTTVECCLRPAGEIKKDCPYCKADELFNKYESRLFSFVDKGVFAADETDELGHVAVGTKRHGTWADSEVEKVLKNILTYARNFGGDSELMEHGRLHFQLLDGMKKEFKHLRSIWLMLREQISAIDELNMATTRIRLRLPDEPKADPPLLHVIEPTEAQDALQGGLNPEPCPICQKELGREWSVLHCGHCYCLDCMRILIDGYSCGGRQTRVKCAICRQTTAHGDISYVSTKADKNNEDGAENIHIKGSHSTKVQAVVHTIKLLHATEPGAKALVFSTWPDVLDLIGRALTENGVPFKSLHQQNKFQTNLSCFKNDPGVVALLLPVHSGANGLNLIEATHVLMVEPILNPAQELQAVGRVHRIGQTRPTVIHRFIVRGTIEERIYHMHRSTQVDNFHSKEDNMLTIGDLTALFRPKEASEGTGD</sequence>
<dbReference type="InterPro" id="IPR001650">
    <property type="entry name" value="Helicase_C-like"/>
</dbReference>
<dbReference type="SMART" id="SM00249">
    <property type="entry name" value="PHD"/>
    <property type="match status" value="1"/>
</dbReference>
<dbReference type="GO" id="GO:0006974">
    <property type="term" value="P:DNA damage response"/>
    <property type="evidence" value="ECO:0007669"/>
    <property type="project" value="TreeGrafter"/>
</dbReference>
<dbReference type="PANTHER" id="PTHR45865:SF1">
    <property type="entry name" value="E3 UBIQUITIN-PROTEIN LIGASE SHPRH"/>
    <property type="match status" value="1"/>
</dbReference>
<dbReference type="SUPFAM" id="SSF57850">
    <property type="entry name" value="RING/U-box"/>
    <property type="match status" value="1"/>
</dbReference>
<protein>
    <submittedName>
        <fullName evidence="10">E3 ubiquitin-protein ligase SHPRH</fullName>
    </submittedName>
</protein>
<dbReference type="Pfam" id="PF00271">
    <property type="entry name" value="Helicase_C"/>
    <property type="match status" value="1"/>
</dbReference>
<dbReference type="FunCoup" id="A0A1S3KG77">
    <property type="interactions" value="953"/>
</dbReference>
<dbReference type="CDD" id="cd16569">
    <property type="entry name" value="RING-HC_SHPRH-like"/>
    <property type="match status" value="1"/>
</dbReference>
<proteinExistence type="predicted"/>
<name>A0A1S3KG77_LINAN</name>
<feature type="compositionally biased region" description="Basic and acidic residues" evidence="6">
    <location>
        <begin position="901"/>
        <end position="919"/>
    </location>
</feature>
<dbReference type="CDD" id="cd18793">
    <property type="entry name" value="SF2_C_SNF"/>
    <property type="match status" value="1"/>
</dbReference>
<feature type="compositionally biased region" description="Basic residues" evidence="6">
    <location>
        <begin position="872"/>
        <end position="900"/>
    </location>
</feature>
<dbReference type="KEGG" id="lak:106181720"/>
<dbReference type="GO" id="GO:0061630">
    <property type="term" value="F:ubiquitin protein ligase activity"/>
    <property type="evidence" value="ECO:0007669"/>
    <property type="project" value="TreeGrafter"/>
</dbReference>
<dbReference type="InterPro" id="IPR049730">
    <property type="entry name" value="SNF2/RAD54-like_C"/>
</dbReference>
<dbReference type="PROSITE" id="PS01359">
    <property type="entry name" value="ZF_PHD_1"/>
    <property type="match status" value="1"/>
</dbReference>
<dbReference type="Pfam" id="PF21325">
    <property type="entry name" value="SHPRH_helical-1st"/>
    <property type="match status" value="1"/>
</dbReference>